<dbReference type="AlphaFoldDB" id="A0A8S0WM55"/>
<dbReference type="EMBL" id="LR746496">
    <property type="protein sequence ID" value="CAA7600394.1"/>
    <property type="molecule type" value="Genomic_DNA"/>
</dbReference>
<evidence type="ECO:0000313" key="3">
    <source>
        <dbReference type="EMBL" id="CEJ07916.1"/>
    </source>
</evidence>
<organism evidence="2">
    <name type="scientific">Acididesulfobacillus acetoxydans</name>
    <dbReference type="NCBI Taxonomy" id="1561005"/>
    <lineage>
        <taxon>Bacteria</taxon>
        <taxon>Bacillati</taxon>
        <taxon>Bacillota</taxon>
        <taxon>Clostridia</taxon>
        <taxon>Eubacteriales</taxon>
        <taxon>Peptococcaceae</taxon>
        <taxon>Acididesulfobacillus</taxon>
    </lineage>
</organism>
<evidence type="ECO:0000256" key="1">
    <source>
        <dbReference type="SAM" id="Phobius"/>
    </source>
</evidence>
<accession>A0A8S0WM55</accession>
<gene>
    <name evidence="2" type="ORF">DEACI_1047</name>
    <name evidence="3" type="ORF">DEACI_2388</name>
</gene>
<dbReference type="Proteomes" id="UP000836597">
    <property type="component" value="Chromosome"/>
</dbReference>
<evidence type="ECO:0000313" key="2">
    <source>
        <dbReference type="EMBL" id="CAA7600394.1"/>
    </source>
</evidence>
<reference evidence="3" key="1">
    <citation type="submission" date="2014-11" db="EMBL/GenBank/DDBJ databases">
        <authorList>
            <person name="Hornung B.V."/>
        </authorList>
    </citation>
    <scope>NUCLEOTIDE SEQUENCE</scope>
    <source>
        <strain evidence="3">INE</strain>
    </source>
</reference>
<reference evidence="2" key="2">
    <citation type="submission" date="2020-01" db="EMBL/GenBank/DDBJ databases">
        <authorList>
            <person name="Hornung B."/>
        </authorList>
    </citation>
    <scope>NUCLEOTIDE SEQUENCE</scope>
    <source>
        <strain evidence="2">PacBioINE</strain>
    </source>
</reference>
<evidence type="ECO:0000313" key="4">
    <source>
        <dbReference type="Proteomes" id="UP001071230"/>
    </source>
</evidence>
<name>A0A8S0WM55_9FIRM</name>
<sequence>MKPMKRIAILSAALTVLVGLDGVYMMAAHYKPKDINSFNLSDGGTLMVAAVILLLVTVVSFFMAKKTGEADKGV</sequence>
<keyword evidence="1" id="KW-0472">Membrane</keyword>
<dbReference type="Proteomes" id="UP001071230">
    <property type="component" value="Unassembled WGS sequence"/>
</dbReference>
<dbReference type="EMBL" id="CDGJ01000068">
    <property type="protein sequence ID" value="CEJ07916.1"/>
    <property type="molecule type" value="Genomic_DNA"/>
</dbReference>
<keyword evidence="4" id="KW-1185">Reference proteome</keyword>
<keyword evidence="1" id="KW-0812">Transmembrane</keyword>
<proteinExistence type="predicted"/>
<feature type="transmembrane region" description="Helical" evidence="1">
    <location>
        <begin position="43"/>
        <end position="64"/>
    </location>
</feature>
<dbReference type="KEGG" id="aacx:DEACI_1047"/>
<protein>
    <submittedName>
        <fullName evidence="2">Uncharacterized protein</fullName>
    </submittedName>
</protein>
<keyword evidence="1" id="KW-1133">Transmembrane helix</keyword>